<reference evidence="2 3" key="1">
    <citation type="submission" date="2018-08" db="EMBL/GenBank/DDBJ databases">
        <title>Genome sequence of Methylocystis hirsuta CSC1, a methanotroph able to accumulate PHAs.</title>
        <authorList>
            <person name="Bordel S."/>
            <person name="Rodriguez E."/>
            <person name="Gancedo J."/>
            <person name="Munoz R."/>
        </authorList>
    </citation>
    <scope>NUCLEOTIDE SEQUENCE [LARGE SCALE GENOMIC DNA]</scope>
    <source>
        <strain evidence="2 3">CSC1</strain>
    </source>
</reference>
<accession>A0A3M9XQD1</accession>
<protein>
    <recommendedName>
        <fullName evidence="4">DUF2946 domain-containing protein</fullName>
    </recommendedName>
</protein>
<evidence type="ECO:0000313" key="3">
    <source>
        <dbReference type="Proteomes" id="UP000268623"/>
    </source>
</evidence>
<dbReference type="Proteomes" id="UP000268623">
    <property type="component" value="Unassembled WGS sequence"/>
</dbReference>
<proteinExistence type="predicted"/>
<keyword evidence="1" id="KW-0812">Transmembrane</keyword>
<keyword evidence="1" id="KW-1133">Transmembrane helix</keyword>
<dbReference type="AlphaFoldDB" id="A0A3M9XQD1"/>
<keyword evidence="3" id="KW-1185">Reference proteome</keyword>
<keyword evidence="1" id="KW-0472">Membrane</keyword>
<evidence type="ECO:0000313" key="2">
    <source>
        <dbReference type="EMBL" id="RNJ50443.1"/>
    </source>
</evidence>
<organism evidence="2 3">
    <name type="scientific">Methylocystis hirsuta</name>
    <dbReference type="NCBI Taxonomy" id="369798"/>
    <lineage>
        <taxon>Bacteria</taxon>
        <taxon>Pseudomonadati</taxon>
        <taxon>Pseudomonadota</taxon>
        <taxon>Alphaproteobacteria</taxon>
        <taxon>Hyphomicrobiales</taxon>
        <taxon>Methylocystaceae</taxon>
        <taxon>Methylocystis</taxon>
    </lineage>
</organism>
<name>A0A3M9XQD1_9HYPH</name>
<feature type="transmembrane region" description="Helical" evidence="1">
    <location>
        <begin position="92"/>
        <end position="114"/>
    </location>
</feature>
<evidence type="ECO:0000256" key="1">
    <source>
        <dbReference type="SAM" id="Phobius"/>
    </source>
</evidence>
<gene>
    <name evidence="2" type="ORF">D1O30_13480</name>
</gene>
<evidence type="ECO:0008006" key="4">
    <source>
        <dbReference type="Google" id="ProtNLM"/>
    </source>
</evidence>
<sequence length="214" mass="22949">MGAAPLRAVDYRIWSLNSQDRTDPREGPAVARKTQRLGFAPKFLTSDSCQAHQLRFGYLFSTRRRTATMRQIGNPATKTSENADRRLGRVRAALFGFVAFVMTLQAVVLASPWAQSASHEEIAAVSIAAVVDCAQDDSRLPASDGHAHKCSLAGLCCLAGCEAQTFALPGAAFSLAPWSRLATDAVKPHDPARSRLALAGWASAWSSRAPPQTA</sequence>
<comment type="caution">
    <text evidence="2">The sequence shown here is derived from an EMBL/GenBank/DDBJ whole genome shotgun (WGS) entry which is preliminary data.</text>
</comment>
<dbReference type="EMBL" id="QWDD01000001">
    <property type="protein sequence ID" value="RNJ50443.1"/>
    <property type="molecule type" value="Genomic_DNA"/>
</dbReference>